<organism evidence="1 2">
    <name type="scientific">Funneliformis caledonium</name>
    <dbReference type="NCBI Taxonomy" id="1117310"/>
    <lineage>
        <taxon>Eukaryota</taxon>
        <taxon>Fungi</taxon>
        <taxon>Fungi incertae sedis</taxon>
        <taxon>Mucoromycota</taxon>
        <taxon>Glomeromycotina</taxon>
        <taxon>Glomeromycetes</taxon>
        <taxon>Glomerales</taxon>
        <taxon>Glomeraceae</taxon>
        <taxon>Funneliformis</taxon>
    </lineage>
</organism>
<accession>A0A9N9G8S7</accession>
<dbReference type="AlphaFoldDB" id="A0A9N9G8S7"/>
<dbReference type="GO" id="GO:0003676">
    <property type="term" value="F:nucleic acid binding"/>
    <property type="evidence" value="ECO:0007669"/>
    <property type="project" value="InterPro"/>
</dbReference>
<dbReference type="SUPFAM" id="SSF54928">
    <property type="entry name" value="RNA-binding domain, RBD"/>
    <property type="match status" value="1"/>
</dbReference>
<comment type="caution">
    <text evidence="1">The sequence shown here is derived from an EMBL/GenBank/DDBJ whole genome shotgun (WGS) entry which is preliminary data.</text>
</comment>
<keyword evidence="2" id="KW-1185">Reference proteome</keyword>
<dbReference type="Proteomes" id="UP000789570">
    <property type="component" value="Unassembled WGS sequence"/>
</dbReference>
<gene>
    <name evidence="1" type="ORF">FCALED_LOCUS8005</name>
</gene>
<proteinExistence type="predicted"/>
<dbReference type="InterPro" id="IPR035979">
    <property type="entry name" value="RBD_domain_sf"/>
</dbReference>
<dbReference type="EMBL" id="CAJVPQ010002248">
    <property type="protein sequence ID" value="CAG8589263.1"/>
    <property type="molecule type" value="Genomic_DNA"/>
</dbReference>
<evidence type="ECO:0000313" key="2">
    <source>
        <dbReference type="Proteomes" id="UP000789570"/>
    </source>
</evidence>
<reference evidence="1" key="1">
    <citation type="submission" date="2021-06" db="EMBL/GenBank/DDBJ databases">
        <authorList>
            <person name="Kallberg Y."/>
            <person name="Tangrot J."/>
            <person name="Rosling A."/>
        </authorList>
    </citation>
    <scope>NUCLEOTIDE SEQUENCE</scope>
    <source>
        <strain evidence="1">UK204</strain>
    </source>
</reference>
<dbReference type="InterPro" id="IPR012677">
    <property type="entry name" value="Nucleotide-bd_a/b_plait_sf"/>
</dbReference>
<sequence>MAQRIQRPLKAFFVTNFRPTLEEARKVYSFFAAKGELIEFKFARDPEIKKIKNFGWISYKDDKITEELFENWFKIEPYNTEVIVQRADKEVKKSKTQQLRASKYPMFGGFYLKDDAPSSSPVLDQINDKLTSISEINDKSQLHSSDTGQESGNVIIKESIEAIKDHQDSSSTATANFTETVIEDATTTIETNVYRVVNSESNAANAAQNSSENL</sequence>
<name>A0A9N9G8S7_9GLOM</name>
<protein>
    <submittedName>
        <fullName evidence="1">4617_t:CDS:1</fullName>
    </submittedName>
</protein>
<evidence type="ECO:0000313" key="1">
    <source>
        <dbReference type="EMBL" id="CAG8589263.1"/>
    </source>
</evidence>
<dbReference type="Gene3D" id="3.30.70.330">
    <property type="match status" value="1"/>
</dbReference>
<dbReference type="OrthoDB" id="2381532at2759"/>